<comment type="caution">
    <text evidence="1">The sequence shown here is derived from an EMBL/GenBank/DDBJ whole genome shotgun (WGS) entry which is preliminary data.</text>
</comment>
<proteinExistence type="predicted"/>
<gene>
    <name evidence="1" type="ORF">TWF730_006441</name>
</gene>
<dbReference type="Proteomes" id="UP001373714">
    <property type="component" value="Unassembled WGS sequence"/>
</dbReference>
<keyword evidence="2" id="KW-1185">Reference proteome</keyword>
<dbReference type="EMBL" id="JAVHNS010000003">
    <property type="protein sequence ID" value="KAK6360293.1"/>
    <property type="molecule type" value="Genomic_DNA"/>
</dbReference>
<evidence type="ECO:0000313" key="2">
    <source>
        <dbReference type="Proteomes" id="UP001373714"/>
    </source>
</evidence>
<accession>A0AAV9VES9</accession>
<reference evidence="1 2" key="1">
    <citation type="submission" date="2019-10" db="EMBL/GenBank/DDBJ databases">
        <authorList>
            <person name="Palmer J.M."/>
        </authorList>
    </citation>
    <scope>NUCLEOTIDE SEQUENCE [LARGE SCALE GENOMIC DNA]</scope>
    <source>
        <strain evidence="1 2">TWF730</strain>
    </source>
</reference>
<dbReference type="AlphaFoldDB" id="A0AAV9VES9"/>
<protein>
    <submittedName>
        <fullName evidence="1">Uncharacterized protein</fullName>
    </submittedName>
</protein>
<organism evidence="1 2">
    <name type="scientific">Orbilia blumenaviensis</name>
    <dbReference type="NCBI Taxonomy" id="1796055"/>
    <lineage>
        <taxon>Eukaryota</taxon>
        <taxon>Fungi</taxon>
        <taxon>Dikarya</taxon>
        <taxon>Ascomycota</taxon>
        <taxon>Pezizomycotina</taxon>
        <taxon>Orbiliomycetes</taxon>
        <taxon>Orbiliales</taxon>
        <taxon>Orbiliaceae</taxon>
        <taxon>Orbilia</taxon>
    </lineage>
</organism>
<name>A0AAV9VES9_9PEZI</name>
<evidence type="ECO:0000313" key="1">
    <source>
        <dbReference type="EMBL" id="KAK6360293.1"/>
    </source>
</evidence>
<sequence length="217" mass="25183">MSTTTEKSTPKLRYDVNFKENVAQIEWPEELNEFKQSFNEHAAIVEAAWKAAEEETSDEAELALKFKASIAEHEAAHTEVQKKLRAQIDNYPKLNEALSKITAQPDWGLRVYNNLSVYLGDLSKYTEYGHFEFSPDDDIAPGNHTFFYVGEDLLGRCNQDIHYTVKNDWQNRPDIHLKWVFDHHTTEEFRADVLPGYAQPYYAVKVDWGSSFTVYHK</sequence>